<dbReference type="Pfam" id="PF05699">
    <property type="entry name" value="Dimer_Tnp_hAT"/>
    <property type="match status" value="1"/>
</dbReference>
<dbReference type="SUPFAM" id="SSF53098">
    <property type="entry name" value="Ribonuclease H-like"/>
    <property type="match status" value="1"/>
</dbReference>
<dbReference type="EMBL" id="CAJFDH010000006">
    <property type="protein sequence ID" value="CAD5227456.1"/>
    <property type="molecule type" value="Genomic_DNA"/>
</dbReference>
<proteinExistence type="predicted"/>
<dbReference type="OrthoDB" id="5055183at2759"/>
<evidence type="ECO:0000256" key="8">
    <source>
        <dbReference type="ARBA" id="ARBA00023242"/>
    </source>
</evidence>
<evidence type="ECO:0000313" key="11">
    <source>
        <dbReference type="EMBL" id="CAD5227456.1"/>
    </source>
</evidence>
<dbReference type="Proteomes" id="UP000783686">
    <property type="component" value="Unassembled WGS sequence"/>
</dbReference>
<comment type="subcellular location">
    <subcellularLocation>
        <location evidence="1">Nucleus</location>
    </subcellularLocation>
</comment>
<evidence type="ECO:0000256" key="1">
    <source>
        <dbReference type="ARBA" id="ARBA00004123"/>
    </source>
</evidence>
<dbReference type="GO" id="GO:0046983">
    <property type="term" value="F:protein dimerization activity"/>
    <property type="evidence" value="ECO:0007669"/>
    <property type="project" value="InterPro"/>
</dbReference>
<dbReference type="PANTHER" id="PTHR46481:SF10">
    <property type="entry name" value="ZINC FINGER BED DOMAIN-CONTAINING PROTEIN 39"/>
    <property type="match status" value="1"/>
</dbReference>
<keyword evidence="12" id="KW-1185">Reference proteome</keyword>
<dbReference type="InterPro" id="IPR008906">
    <property type="entry name" value="HATC_C_dom"/>
</dbReference>
<organism evidence="11 12">
    <name type="scientific">Bursaphelenchus okinawaensis</name>
    <dbReference type="NCBI Taxonomy" id="465554"/>
    <lineage>
        <taxon>Eukaryota</taxon>
        <taxon>Metazoa</taxon>
        <taxon>Ecdysozoa</taxon>
        <taxon>Nematoda</taxon>
        <taxon>Chromadorea</taxon>
        <taxon>Rhabditida</taxon>
        <taxon>Tylenchina</taxon>
        <taxon>Tylenchomorpha</taxon>
        <taxon>Aphelenchoidea</taxon>
        <taxon>Aphelenchoididae</taxon>
        <taxon>Bursaphelenchus</taxon>
    </lineage>
</organism>
<keyword evidence="2" id="KW-0479">Metal-binding</keyword>
<keyword evidence="3 9" id="KW-0863">Zinc-finger</keyword>
<keyword evidence="4" id="KW-0862">Zinc</keyword>
<dbReference type="SMART" id="SM00614">
    <property type="entry name" value="ZnF_BED"/>
    <property type="match status" value="1"/>
</dbReference>
<dbReference type="InterPro" id="IPR012337">
    <property type="entry name" value="RNaseH-like_sf"/>
</dbReference>
<evidence type="ECO:0000256" key="7">
    <source>
        <dbReference type="ARBA" id="ARBA00023163"/>
    </source>
</evidence>
<dbReference type="EMBL" id="CAJFCW020000006">
    <property type="protein sequence ID" value="CAG9123251.1"/>
    <property type="molecule type" value="Genomic_DNA"/>
</dbReference>
<evidence type="ECO:0000256" key="5">
    <source>
        <dbReference type="ARBA" id="ARBA00023015"/>
    </source>
</evidence>
<dbReference type="GO" id="GO:0008270">
    <property type="term" value="F:zinc ion binding"/>
    <property type="evidence" value="ECO:0007669"/>
    <property type="project" value="UniProtKB-KW"/>
</dbReference>
<dbReference type="GO" id="GO:0003677">
    <property type="term" value="F:DNA binding"/>
    <property type="evidence" value="ECO:0007669"/>
    <property type="project" value="UniProtKB-KW"/>
</dbReference>
<name>A0A811LJT2_9BILA</name>
<dbReference type="Pfam" id="PF02892">
    <property type="entry name" value="zf-BED"/>
    <property type="match status" value="1"/>
</dbReference>
<protein>
    <recommendedName>
        <fullName evidence="10">BED-type domain-containing protein</fullName>
    </recommendedName>
</protein>
<dbReference type="PROSITE" id="PS50808">
    <property type="entry name" value="ZF_BED"/>
    <property type="match status" value="1"/>
</dbReference>
<feature type="domain" description="BED-type" evidence="10">
    <location>
        <begin position="13"/>
        <end position="63"/>
    </location>
</feature>
<evidence type="ECO:0000256" key="3">
    <source>
        <dbReference type="ARBA" id="ARBA00022771"/>
    </source>
</evidence>
<dbReference type="GO" id="GO:0005634">
    <property type="term" value="C:nucleus"/>
    <property type="evidence" value="ECO:0007669"/>
    <property type="project" value="UniProtKB-SubCell"/>
</dbReference>
<sequence>MPVTVVEGPKSGSNRSEVWKYFTETVGGAKCKLCGQLRVRSDKSTKTMHDHLRTAHKDVSYQKAYPNRKPQRIVPNIRPPKSVSESKSTVVSTAVHQSRKIEVDADRHVLCLILRCMVDFNTVLAAPEFQSLMQALYPTYKMKSRTHYGCVVSERESNRISYQVTPKNKEFFSLTADWISSDFDNLITFSSHHLTEDYKDVSGILFANSFGPSTSDLDIAERFRQKLREMHVDINKLVAICHNGSFVNISRLLNVNSFECGARVISRVVQKALDVDCVQFIITRARNLIENYKKHAKTKTFFHDRFIKNDKNWVRACEMLTALVTNSETLNIIAEELSKKETNTRLCLDEEEAEVFSHLSIIMLTFREEAIRLSQDCASAYFPTFIKLKSFVDCYHHTTGGVIEVFINTLKQELSFICEQIKQNKFLMLCAVVDPRFRNRPDYCHVDWGQMEGDFLDFALNCALKVQPQIEKREEPANNITQIFELMINRVDKQQQDNGCIKLAPKDVKEEVREVTKEVVTSESEKIEDKQLRSTKPVDIWSNVPSMREENDLNFRLSFSVTLKCELDQFAKMECIDRNSSLQEWWIQHSNEFPRLKRFAIILNAIPATAICSDQLFGPEATQYSAKLLRWFGHKSTANCLMIKSNMSPFKRLPFQFQPNKTEDDS</sequence>
<dbReference type="GO" id="GO:0009791">
    <property type="term" value="P:post-embryonic development"/>
    <property type="evidence" value="ECO:0007669"/>
    <property type="project" value="UniProtKB-ARBA"/>
</dbReference>
<evidence type="ECO:0000256" key="9">
    <source>
        <dbReference type="PROSITE-ProRule" id="PRU00027"/>
    </source>
</evidence>
<keyword evidence="7" id="KW-0804">Transcription</keyword>
<evidence type="ECO:0000256" key="4">
    <source>
        <dbReference type="ARBA" id="ARBA00022833"/>
    </source>
</evidence>
<gene>
    <name evidence="11" type="ORF">BOKJ2_LOCUS12182</name>
</gene>
<dbReference type="PANTHER" id="PTHR46481">
    <property type="entry name" value="ZINC FINGER BED DOMAIN-CONTAINING PROTEIN 4"/>
    <property type="match status" value="1"/>
</dbReference>
<dbReference type="SUPFAM" id="SSF57667">
    <property type="entry name" value="beta-beta-alpha zinc fingers"/>
    <property type="match status" value="1"/>
</dbReference>
<dbReference type="InterPro" id="IPR036236">
    <property type="entry name" value="Znf_C2H2_sf"/>
</dbReference>
<evidence type="ECO:0000259" key="10">
    <source>
        <dbReference type="PROSITE" id="PS50808"/>
    </source>
</evidence>
<accession>A0A811LJT2</accession>
<evidence type="ECO:0000256" key="2">
    <source>
        <dbReference type="ARBA" id="ARBA00022723"/>
    </source>
</evidence>
<evidence type="ECO:0000313" key="12">
    <source>
        <dbReference type="Proteomes" id="UP000614601"/>
    </source>
</evidence>
<keyword evidence="6" id="KW-0238">DNA-binding</keyword>
<dbReference type="InterPro" id="IPR003656">
    <property type="entry name" value="Znf_BED"/>
</dbReference>
<dbReference type="AlphaFoldDB" id="A0A811LJT2"/>
<keyword evidence="5" id="KW-0805">Transcription regulation</keyword>
<reference evidence="11" key="1">
    <citation type="submission" date="2020-09" db="EMBL/GenBank/DDBJ databases">
        <authorList>
            <person name="Kikuchi T."/>
        </authorList>
    </citation>
    <scope>NUCLEOTIDE SEQUENCE</scope>
    <source>
        <strain evidence="11">SH1</strain>
    </source>
</reference>
<dbReference type="Proteomes" id="UP000614601">
    <property type="component" value="Unassembled WGS sequence"/>
</dbReference>
<evidence type="ECO:0000256" key="6">
    <source>
        <dbReference type="ARBA" id="ARBA00023125"/>
    </source>
</evidence>
<keyword evidence="8" id="KW-0539">Nucleus</keyword>
<dbReference type="InterPro" id="IPR052035">
    <property type="entry name" value="ZnF_BED_domain_contain"/>
</dbReference>
<comment type="caution">
    <text evidence="11">The sequence shown here is derived from an EMBL/GenBank/DDBJ whole genome shotgun (WGS) entry which is preliminary data.</text>
</comment>